<dbReference type="GO" id="GO:0009401">
    <property type="term" value="P:phosphoenolpyruvate-dependent sugar phosphotransferase system"/>
    <property type="evidence" value="ECO:0007669"/>
    <property type="project" value="UniProtKB-KW"/>
</dbReference>
<dbReference type="Proteomes" id="UP000433181">
    <property type="component" value="Unassembled WGS sequence"/>
</dbReference>
<accession>A0A6I2UKJ5</accession>
<dbReference type="FunFam" id="3.40.930.10:FF:000009">
    <property type="entry name" value="PTS system, fructose specific IIABC component"/>
    <property type="match status" value="1"/>
</dbReference>
<dbReference type="SUPFAM" id="SSF55804">
    <property type="entry name" value="Phoshotransferase/anion transport protein"/>
    <property type="match status" value="1"/>
</dbReference>
<dbReference type="GO" id="GO:0016020">
    <property type="term" value="C:membrane"/>
    <property type="evidence" value="ECO:0007669"/>
    <property type="project" value="InterPro"/>
</dbReference>
<dbReference type="GO" id="GO:0005737">
    <property type="term" value="C:cytoplasm"/>
    <property type="evidence" value="ECO:0007669"/>
    <property type="project" value="UniProtKB-SubCell"/>
</dbReference>
<dbReference type="GO" id="GO:0008982">
    <property type="term" value="F:protein-N(PI)-phosphohistidine-sugar phosphotransferase activity"/>
    <property type="evidence" value="ECO:0007669"/>
    <property type="project" value="InterPro"/>
</dbReference>
<dbReference type="InterPro" id="IPR051541">
    <property type="entry name" value="PTS_SugarTrans_NitroReg"/>
</dbReference>
<dbReference type="Pfam" id="PF00359">
    <property type="entry name" value="PTS_EIIA_2"/>
    <property type="match status" value="1"/>
</dbReference>
<dbReference type="PROSITE" id="PS51094">
    <property type="entry name" value="PTS_EIIA_TYPE_2"/>
    <property type="match status" value="1"/>
</dbReference>
<keyword evidence="3" id="KW-0597">Phosphoprotein</keyword>
<organism evidence="8 9">
    <name type="scientific">Anaerovibrio slackiae</name>
    <dbReference type="NCBI Taxonomy" id="2652309"/>
    <lineage>
        <taxon>Bacteria</taxon>
        <taxon>Bacillati</taxon>
        <taxon>Bacillota</taxon>
        <taxon>Negativicutes</taxon>
        <taxon>Selenomonadales</taxon>
        <taxon>Selenomonadaceae</taxon>
        <taxon>Anaerovibrio</taxon>
    </lineage>
</organism>
<dbReference type="AlphaFoldDB" id="A0A6I2UKJ5"/>
<dbReference type="EMBL" id="VUNR01000018">
    <property type="protein sequence ID" value="MSU09236.1"/>
    <property type="molecule type" value="Genomic_DNA"/>
</dbReference>
<evidence type="ECO:0000256" key="5">
    <source>
        <dbReference type="ARBA" id="ARBA00022679"/>
    </source>
</evidence>
<protein>
    <submittedName>
        <fullName evidence="8">PTS sugar transporter subunit IIA</fullName>
    </submittedName>
</protein>
<dbReference type="CDD" id="cd00211">
    <property type="entry name" value="PTS_IIA_fru"/>
    <property type="match status" value="1"/>
</dbReference>
<dbReference type="NCBIfam" id="TIGR00848">
    <property type="entry name" value="fruA"/>
    <property type="match status" value="1"/>
</dbReference>
<sequence>MGMYISDLLTADCIELAADVKTKDEVIARLAELLEKNGIVTDKALFSEAVMAREALGSTGISAGIAIPHAKSEAVARPGLSVITVPDGVDFQARDGKPSKIFFMIAAPKDANDLHIEMLGHISLILIDAANREKLLQAESADRFLSYLDRMEAKKFVGVD</sequence>
<dbReference type="Gene3D" id="3.40.930.10">
    <property type="entry name" value="Mannitol-specific EII, Chain A"/>
    <property type="match status" value="1"/>
</dbReference>
<evidence type="ECO:0000256" key="6">
    <source>
        <dbReference type="ARBA" id="ARBA00022683"/>
    </source>
</evidence>
<keyword evidence="9" id="KW-1185">Reference proteome</keyword>
<evidence type="ECO:0000256" key="2">
    <source>
        <dbReference type="ARBA" id="ARBA00022448"/>
    </source>
</evidence>
<evidence type="ECO:0000256" key="4">
    <source>
        <dbReference type="ARBA" id="ARBA00022597"/>
    </source>
</evidence>
<dbReference type="PANTHER" id="PTHR47738:SF2">
    <property type="entry name" value="PTS SYSTEM FRUCTOSE-LIKE EIIA COMPONENT"/>
    <property type="match status" value="1"/>
</dbReference>
<evidence type="ECO:0000313" key="8">
    <source>
        <dbReference type="EMBL" id="MSU09236.1"/>
    </source>
</evidence>
<gene>
    <name evidence="8" type="ORF">FYJ84_09590</name>
</gene>
<evidence type="ECO:0000259" key="7">
    <source>
        <dbReference type="PROSITE" id="PS51094"/>
    </source>
</evidence>
<comment type="caution">
    <text evidence="8">The sequence shown here is derived from an EMBL/GenBank/DDBJ whole genome shotgun (WGS) entry which is preliminary data.</text>
</comment>
<dbReference type="InterPro" id="IPR016152">
    <property type="entry name" value="PTrfase/Anion_transptr"/>
</dbReference>
<dbReference type="InterPro" id="IPR004715">
    <property type="entry name" value="PTS_IIA_fruc"/>
</dbReference>
<dbReference type="PANTHER" id="PTHR47738">
    <property type="entry name" value="PTS SYSTEM FRUCTOSE-LIKE EIIA COMPONENT-RELATED"/>
    <property type="match status" value="1"/>
</dbReference>
<dbReference type="InterPro" id="IPR002178">
    <property type="entry name" value="PTS_EIIA_type-2_dom"/>
</dbReference>
<evidence type="ECO:0000313" key="9">
    <source>
        <dbReference type="Proteomes" id="UP000433181"/>
    </source>
</evidence>
<feature type="domain" description="PTS EIIA type-2" evidence="7">
    <location>
        <begin position="7"/>
        <end position="151"/>
    </location>
</feature>
<keyword evidence="6" id="KW-0598">Phosphotransferase system</keyword>
<keyword evidence="2" id="KW-0813">Transport</keyword>
<evidence type="ECO:0000256" key="3">
    <source>
        <dbReference type="ARBA" id="ARBA00022553"/>
    </source>
</evidence>
<comment type="subcellular location">
    <subcellularLocation>
        <location evidence="1">Cytoplasm</location>
    </subcellularLocation>
</comment>
<keyword evidence="5" id="KW-0808">Transferase</keyword>
<reference evidence="8 9" key="1">
    <citation type="submission" date="2019-08" db="EMBL/GenBank/DDBJ databases">
        <title>In-depth cultivation of the pig gut microbiome towards novel bacterial diversity and tailored functional studies.</title>
        <authorList>
            <person name="Wylensek D."/>
            <person name="Hitch T.C.A."/>
            <person name="Clavel T."/>
        </authorList>
    </citation>
    <scope>NUCLEOTIDE SEQUENCE [LARGE SCALE GENOMIC DNA]</scope>
    <source>
        <strain evidence="8 9">WCA-693-APC-5D-A</strain>
    </source>
</reference>
<name>A0A6I2UKJ5_9FIRM</name>
<evidence type="ECO:0000256" key="1">
    <source>
        <dbReference type="ARBA" id="ARBA00004496"/>
    </source>
</evidence>
<proteinExistence type="predicted"/>
<keyword evidence="4 8" id="KW-0762">Sugar transport</keyword>